<dbReference type="Gene3D" id="3.40.50.980">
    <property type="match status" value="2"/>
</dbReference>
<dbReference type="SUPFAM" id="SSF52777">
    <property type="entry name" value="CoA-dependent acyltransferases"/>
    <property type="match status" value="2"/>
</dbReference>
<dbReference type="SUPFAM" id="SSF56801">
    <property type="entry name" value="Acetyl-CoA synthetase-like"/>
    <property type="match status" value="1"/>
</dbReference>
<dbReference type="OrthoDB" id="9803968at2"/>
<feature type="non-terminal residue" evidence="3">
    <location>
        <position position="811"/>
    </location>
</feature>
<comment type="caution">
    <text evidence="3">The sequence shown here is derived from an EMBL/GenBank/DDBJ whole genome shotgun (WGS) entry which is preliminary data.</text>
</comment>
<evidence type="ECO:0000313" key="3">
    <source>
        <dbReference type="EMBL" id="RJE86643.1"/>
    </source>
</evidence>
<feature type="domain" description="Condensation" evidence="2">
    <location>
        <begin position="9"/>
        <end position="436"/>
    </location>
</feature>
<dbReference type="InterPro" id="IPR000873">
    <property type="entry name" value="AMP-dep_synth/lig_dom"/>
</dbReference>
<dbReference type="EMBL" id="QZCG01000004">
    <property type="protein sequence ID" value="RJE86643.1"/>
    <property type="molecule type" value="Genomic_DNA"/>
</dbReference>
<evidence type="ECO:0000259" key="2">
    <source>
        <dbReference type="Pfam" id="PF00668"/>
    </source>
</evidence>
<dbReference type="Proteomes" id="UP000284202">
    <property type="component" value="Unassembled WGS sequence"/>
</dbReference>
<dbReference type="InterPro" id="IPR020845">
    <property type="entry name" value="AMP-binding_CS"/>
</dbReference>
<dbReference type="PANTHER" id="PTHR45527">
    <property type="entry name" value="NONRIBOSOMAL PEPTIDE SYNTHETASE"/>
    <property type="match status" value="1"/>
</dbReference>
<dbReference type="Gene3D" id="3.30.559.10">
    <property type="entry name" value="Chloramphenicol acetyltransferase-like domain"/>
    <property type="match status" value="1"/>
</dbReference>
<feature type="domain" description="AMP-dependent synthetase/ligase" evidence="1">
    <location>
        <begin position="459"/>
        <end position="793"/>
    </location>
</feature>
<dbReference type="GO" id="GO:0005737">
    <property type="term" value="C:cytoplasm"/>
    <property type="evidence" value="ECO:0007669"/>
    <property type="project" value="TreeGrafter"/>
</dbReference>
<gene>
    <name evidence="3" type="ORF">D3P04_08025</name>
</gene>
<dbReference type="Gene3D" id="2.30.38.10">
    <property type="entry name" value="Luciferase, Domain 3"/>
    <property type="match status" value="1"/>
</dbReference>
<dbReference type="AlphaFoldDB" id="A0A418T0E1"/>
<dbReference type="PROSITE" id="PS00455">
    <property type="entry name" value="AMP_BINDING"/>
    <property type="match status" value="1"/>
</dbReference>
<dbReference type="GO" id="GO:0031177">
    <property type="term" value="F:phosphopantetheine binding"/>
    <property type="evidence" value="ECO:0007669"/>
    <property type="project" value="TreeGrafter"/>
</dbReference>
<dbReference type="InterPro" id="IPR023213">
    <property type="entry name" value="CAT-like_dom_sf"/>
</dbReference>
<dbReference type="Pfam" id="PF00668">
    <property type="entry name" value="Condensation"/>
    <property type="match status" value="1"/>
</dbReference>
<dbReference type="GO" id="GO:0044550">
    <property type="term" value="P:secondary metabolite biosynthetic process"/>
    <property type="evidence" value="ECO:0007669"/>
    <property type="project" value="TreeGrafter"/>
</dbReference>
<proteinExistence type="predicted"/>
<reference evidence="4" key="1">
    <citation type="submission" date="2018-09" db="EMBL/GenBank/DDBJ databases">
        <title>Acidovorax cavernicola nov. sp. isolated from Gruta de las Maravillas (Aracena, Spain).</title>
        <authorList>
            <person name="Jurado V."/>
            <person name="Gutierrez-Patricio S."/>
            <person name="Gonzalez-Pimentel J.L."/>
            <person name="Miller A.Z."/>
            <person name="Laiz L."/>
            <person name="Saiz-Jimenez C."/>
        </authorList>
    </citation>
    <scope>NUCLEOTIDE SEQUENCE [LARGE SCALE GENOMIC DNA]</scope>
    <source>
        <strain evidence="4">1011MAR3C25</strain>
    </source>
</reference>
<dbReference type="PANTHER" id="PTHR45527:SF1">
    <property type="entry name" value="FATTY ACID SYNTHASE"/>
    <property type="match status" value="1"/>
</dbReference>
<dbReference type="RefSeq" id="WP_119747621.1">
    <property type="nucleotide sequence ID" value="NZ_QZCG01000004.1"/>
</dbReference>
<organism evidence="3 4">
    <name type="scientific">Paracoccus onubensis</name>
    <dbReference type="NCBI Taxonomy" id="1675788"/>
    <lineage>
        <taxon>Bacteria</taxon>
        <taxon>Pseudomonadati</taxon>
        <taxon>Pseudomonadota</taxon>
        <taxon>Alphaproteobacteria</taxon>
        <taxon>Rhodobacterales</taxon>
        <taxon>Paracoccaceae</taxon>
        <taxon>Paracoccus</taxon>
    </lineage>
</organism>
<evidence type="ECO:0008006" key="5">
    <source>
        <dbReference type="Google" id="ProtNLM"/>
    </source>
</evidence>
<protein>
    <recommendedName>
        <fullName evidence="5">Amino acid adenylation domain-containing protein</fullName>
    </recommendedName>
</protein>
<evidence type="ECO:0000259" key="1">
    <source>
        <dbReference type="Pfam" id="PF00501"/>
    </source>
</evidence>
<evidence type="ECO:0000313" key="4">
    <source>
        <dbReference type="Proteomes" id="UP000284202"/>
    </source>
</evidence>
<keyword evidence="4" id="KW-1185">Reference proteome</keyword>
<dbReference type="InterPro" id="IPR001242">
    <property type="entry name" value="Condensation_dom"/>
</dbReference>
<dbReference type="GO" id="GO:0003824">
    <property type="term" value="F:catalytic activity"/>
    <property type="evidence" value="ECO:0007669"/>
    <property type="project" value="InterPro"/>
</dbReference>
<accession>A0A418T0E1</accession>
<dbReference type="Pfam" id="PF00501">
    <property type="entry name" value="AMP-binding"/>
    <property type="match status" value="1"/>
</dbReference>
<dbReference type="GO" id="GO:0043041">
    <property type="term" value="P:amino acid activation for nonribosomal peptide biosynthetic process"/>
    <property type="evidence" value="ECO:0007669"/>
    <property type="project" value="TreeGrafter"/>
</dbReference>
<name>A0A418T0E1_9RHOB</name>
<dbReference type="Gene3D" id="3.30.559.30">
    <property type="entry name" value="Nonribosomal peptide synthetase, condensation domain"/>
    <property type="match status" value="1"/>
</dbReference>
<sequence>MTINTRHLRPLSAPQSEIWFAQQLDPANDLLDLRGHLHLQGDVDTDLLHRALDVSVAEFDTLRLRIIDTPDGPRQFQTGDCGSGLIVIDCADMAEAETDMQTRCRHVYDLASEPPYTFVLYRLADNGAVLFQRYHHAVMDGFSGSLMNSRLAEHYAALTEGRTAPVGDVDSVETILSEDERYRASNRHTRDIQAWRDFLADAPAPAGLDGTPHRASSAYHRASAAIPANLAHALLQAEATAGARWPQILTALAGAYLQRIAGRPSMLFDFPVAARTRATRNAPGMLANVVPLRLDMTPDSSLTDLTRATGTGIRHAIKHQSCRSAEILKLTGSEARGFGPRINIVPFDYHFDFAGIPAELTALSNGAVQDISMTIVGMPGSPVFTVNLDGNTEIITPSQIQMHLDRFLGFADAALAAPHRPLALINLLTADEARQIAISNDTSTDLPPATITSLFSGVIKRTPDAIAVIDDDISHSFAEIDARSDAIAAALQQQGLEAGQPVALLLNRSADVIAASLAVLKCGGHYVPLHELHPDQRLNEVIAAADARHLIADAALEGRGITCRHLLRLDRDPLPPAKPKPHLPVPDMLAYVMFTSGSTGTPKGVAIRHRDIADFIRDRRFASGHRRVLLHSPHAFDASNFELWMPLLNGRTIVIGPREATDPEQMTRVLRRHRVDSVWLTAGLFNEFVRTAPDFFAGLEQIWAGGDILSPSAIALLQQRFPKLRIVNGYGPTEATTFALTCQLEPSHHGPVPIGRPLDNMQAHILDASLQAVPVGVVGELYISGAGLAQGYLNRPDLTAERFLANPFSPG</sequence>